<organism evidence="2 3">
    <name type="scientific">Penicillium nordicum</name>
    <dbReference type="NCBI Taxonomy" id="229535"/>
    <lineage>
        <taxon>Eukaryota</taxon>
        <taxon>Fungi</taxon>
        <taxon>Dikarya</taxon>
        <taxon>Ascomycota</taxon>
        <taxon>Pezizomycotina</taxon>
        <taxon>Eurotiomycetes</taxon>
        <taxon>Eurotiomycetidae</taxon>
        <taxon>Eurotiales</taxon>
        <taxon>Aspergillaceae</taxon>
        <taxon>Penicillium</taxon>
    </lineage>
</organism>
<evidence type="ECO:0000313" key="2">
    <source>
        <dbReference type="EMBL" id="KOS41467.1"/>
    </source>
</evidence>
<proteinExistence type="predicted"/>
<evidence type="ECO:0000256" key="1">
    <source>
        <dbReference type="SAM" id="MobiDB-lite"/>
    </source>
</evidence>
<dbReference type="AlphaFoldDB" id="A0A0M8P190"/>
<accession>A0A0M8P190</accession>
<feature type="region of interest" description="Disordered" evidence="1">
    <location>
        <begin position="1"/>
        <end position="47"/>
    </location>
</feature>
<feature type="compositionally biased region" description="Acidic residues" evidence="1">
    <location>
        <begin position="1"/>
        <end position="11"/>
    </location>
</feature>
<keyword evidence="3" id="KW-1185">Reference proteome</keyword>
<sequence length="374" mass="42983">MNDYDGLDIFEPEQSHDALQPTTSTGTTEHEQPPQLNAITLEDQNPESKYRRVIEKRTKQRDDYKNRYRAAATQLTKYKLSDGGFPQLDDSYLIGRVEILRDKIWRFGLRHYEEGKGFSTSGREILPGRVFVKHTKHNLHPDITPQMALESANWCPMIIETFMWDYLVSEVFNQFCWAGKNGNYMGDVYEIMKRNQSTAAELQSFQTWSATTTKLIRESMGRGGSGWTGSYRKLLNDLMNDVYVAIQPHRVTEPGEMKKEIREILQTAIELDEELSQLLAHFNWEFPRLGEEFDEERMKLAESEELHSTKSINIIICPGITKQGQSGNFDKVDWLVPIKVSCSTPIAVAPSSIRHLLREGMSKLEQSVNKCIHG</sequence>
<name>A0A0M8P190_9EURO</name>
<protein>
    <submittedName>
        <fullName evidence="2">Uncharacterized protein</fullName>
    </submittedName>
</protein>
<dbReference type="EMBL" id="LHQQ01000131">
    <property type="protein sequence ID" value="KOS41467.1"/>
    <property type="molecule type" value="Genomic_DNA"/>
</dbReference>
<dbReference type="Proteomes" id="UP000037696">
    <property type="component" value="Unassembled WGS sequence"/>
</dbReference>
<evidence type="ECO:0000313" key="3">
    <source>
        <dbReference type="Proteomes" id="UP000037696"/>
    </source>
</evidence>
<dbReference type="OrthoDB" id="5213630at2759"/>
<dbReference type="STRING" id="229535.A0A0M8P190"/>
<reference evidence="2 3" key="1">
    <citation type="submission" date="2015-08" db="EMBL/GenBank/DDBJ databases">
        <title>Genome sequencing of Penicillium nordicum.</title>
        <authorList>
            <person name="Nguyen H.D."/>
            <person name="Seifert K.A."/>
        </authorList>
    </citation>
    <scope>NUCLEOTIDE SEQUENCE [LARGE SCALE GENOMIC DNA]</scope>
    <source>
        <strain evidence="2 3">DAOMC 185683</strain>
    </source>
</reference>
<comment type="caution">
    <text evidence="2">The sequence shown here is derived from an EMBL/GenBank/DDBJ whole genome shotgun (WGS) entry which is preliminary data.</text>
</comment>
<gene>
    <name evidence="2" type="ORF">ACN38_g7675</name>
</gene>